<accession>A0A2K3M0D8</accession>
<reference evidence="2 3" key="1">
    <citation type="journal article" date="2014" name="Am. J. Bot.">
        <title>Genome assembly and annotation for red clover (Trifolium pratense; Fabaceae).</title>
        <authorList>
            <person name="Istvanek J."/>
            <person name="Jaros M."/>
            <person name="Krenek A."/>
            <person name="Repkova J."/>
        </authorList>
    </citation>
    <scope>NUCLEOTIDE SEQUENCE [LARGE SCALE GENOMIC DNA]</scope>
    <source>
        <strain evidence="3">cv. Tatra</strain>
        <tissue evidence="2">Young leaves</tissue>
    </source>
</reference>
<protein>
    <submittedName>
        <fullName evidence="2">Uncharacterized protein</fullName>
    </submittedName>
</protein>
<sequence>MVSTPYLRLFPFLPPQSRTTPTPPLHCVEVTATVYQLCFTTAATKHILLPVTAAAASLLENYSPPPPGLKSTAKICFICDDILDLRERGDKEKGEDVREELCRFDQSNGRRTETAREGAAEAER</sequence>
<proteinExistence type="predicted"/>
<evidence type="ECO:0000256" key="1">
    <source>
        <dbReference type="SAM" id="MobiDB-lite"/>
    </source>
</evidence>
<evidence type="ECO:0000313" key="2">
    <source>
        <dbReference type="EMBL" id="PNX84248.1"/>
    </source>
</evidence>
<feature type="region of interest" description="Disordered" evidence="1">
    <location>
        <begin position="104"/>
        <end position="124"/>
    </location>
</feature>
<reference evidence="2 3" key="2">
    <citation type="journal article" date="2017" name="Front. Plant Sci.">
        <title>Gene Classification and Mining of Molecular Markers Useful in Red Clover (Trifolium pratense) Breeding.</title>
        <authorList>
            <person name="Istvanek J."/>
            <person name="Dluhosova J."/>
            <person name="Dluhos P."/>
            <person name="Patkova L."/>
            <person name="Nedelnik J."/>
            <person name="Repkova J."/>
        </authorList>
    </citation>
    <scope>NUCLEOTIDE SEQUENCE [LARGE SCALE GENOMIC DNA]</scope>
    <source>
        <strain evidence="3">cv. Tatra</strain>
        <tissue evidence="2">Young leaves</tissue>
    </source>
</reference>
<dbReference type="Proteomes" id="UP000236291">
    <property type="component" value="Unassembled WGS sequence"/>
</dbReference>
<dbReference type="EMBL" id="ASHM01045932">
    <property type="protein sequence ID" value="PNX84248.1"/>
    <property type="molecule type" value="Genomic_DNA"/>
</dbReference>
<organism evidence="2 3">
    <name type="scientific">Trifolium pratense</name>
    <name type="common">Red clover</name>
    <dbReference type="NCBI Taxonomy" id="57577"/>
    <lineage>
        <taxon>Eukaryota</taxon>
        <taxon>Viridiplantae</taxon>
        <taxon>Streptophyta</taxon>
        <taxon>Embryophyta</taxon>
        <taxon>Tracheophyta</taxon>
        <taxon>Spermatophyta</taxon>
        <taxon>Magnoliopsida</taxon>
        <taxon>eudicotyledons</taxon>
        <taxon>Gunneridae</taxon>
        <taxon>Pentapetalae</taxon>
        <taxon>rosids</taxon>
        <taxon>fabids</taxon>
        <taxon>Fabales</taxon>
        <taxon>Fabaceae</taxon>
        <taxon>Papilionoideae</taxon>
        <taxon>50 kb inversion clade</taxon>
        <taxon>NPAAA clade</taxon>
        <taxon>Hologalegina</taxon>
        <taxon>IRL clade</taxon>
        <taxon>Trifolieae</taxon>
        <taxon>Trifolium</taxon>
    </lineage>
</organism>
<name>A0A2K3M0D8_TRIPR</name>
<evidence type="ECO:0000313" key="3">
    <source>
        <dbReference type="Proteomes" id="UP000236291"/>
    </source>
</evidence>
<gene>
    <name evidence="2" type="ORF">L195_g040305</name>
</gene>
<dbReference type="AlphaFoldDB" id="A0A2K3M0D8"/>
<comment type="caution">
    <text evidence="2">The sequence shown here is derived from an EMBL/GenBank/DDBJ whole genome shotgun (WGS) entry which is preliminary data.</text>
</comment>